<proteinExistence type="predicted"/>
<dbReference type="eggNOG" id="COG3437">
    <property type="taxonomic scope" value="Bacteria"/>
</dbReference>
<dbReference type="InterPro" id="IPR052020">
    <property type="entry name" value="Cyclic_di-GMP/3'3'-cGAMP_PDE"/>
</dbReference>
<evidence type="ECO:0000313" key="3">
    <source>
        <dbReference type="EMBL" id="ACS80889.1"/>
    </source>
</evidence>
<dbReference type="CDD" id="cd00077">
    <property type="entry name" value="HDc"/>
    <property type="match status" value="1"/>
</dbReference>
<dbReference type="Proteomes" id="UP000002601">
    <property type="component" value="Chromosome"/>
</dbReference>
<dbReference type="RefSeq" id="WP_015852705.1">
    <property type="nucleotide sequence ID" value="NC_012881.1"/>
</dbReference>
<name>C6C018_MARSD</name>
<keyword evidence="3" id="KW-0378">Hydrolase</keyword>
<evidence type="ECO:0000313" key="4">
    <source>
        <dbReference type="Proteomes" id="UP000002601"/>
    </source>
</evidence>
<dbReference type="GO" id="GO:0016787">
    <property type="term" value="F:hydrolase activity"/>
    <property type="evidence" value="ECO:0007669"/>
    <property type="project" value="UniProtKB-KW"/>
</dbReference>
<feature type="domain" description="HD-GYP" evidence="2">
    <location>
        <begin position="242"/>
        <end position="458"/>
    </location>
</feature>
<dbReference type="PANTHER" id="PTHR45228">
    <property type="entry name" value="CYCLIC DI-GMP PHOSPHODIESTERASE TM_0186-RELATED"/>
    <property type="match status" value="1"/>
</dbReference>
<sequence length="461" mass="52402">MEKVAKTINRHPEIIILLVIGIITTIAYPLRSYYFVLPYFSEKLLNYSEEEAEKTANYWAMEATRISSSGDLEVDKDIDELMKHAMLKFGLEKVKIFNAAGEIVYSTAPEDIGKLNRHEYFKLIVAKGKNFSKIVTKNQHTLEGRFVSKDLAEIYIPIMDNGKFAGAFELYYDLTLRKEELDNLLINEAVFGSAISFSLLIIIVVVLIRAGRLSYYRDQADEKVRSLNKNLEKLVYEKTQELQVTQEVSIQSLAILAENYDPDTGEHLNRIRNLTYIIASKLREGGPYRPYLTQKDNYVDELALASILHDIGKTSVPVEILSKQGKLTDEEFKIVREHTTVAGTVLNLGNEIFINEFGKDSYLALAADVALYHHEKWDGTGYPLGLCGEEIPLSARIVAIADVYDALRSKRPYKAPWSHEKAMELIKSESGKHFDPVVVDAFLEVEQIFKDDSSKFCPMKF</sequence>
<dbReference type="Pfam" id="PF13487">
    <property type="entry name" value="HD_5"/>
    <property type="match status" value="1"/>
</dbReference>
<dbReference type="SMART" id="SM00471">
    <property type="entry name" value="HDc"/>
    <property type="match status" value="1"/>
</dbReference>
<dbReference type="PANTHER" id="PTHR45228:SF8">
    <property type="entry name" value="TWO-COMPONENT RESPONSE REGULATOR-RELATED"/>
    <property type="match status" value="1"/>
</dbReference>
<dbReference type="Gene3D" id="1.10.3210.10">
    <property type="entry name" value="Hypothetical protein af1432"/>
    <property type="match status" value="1"/>
</dbReference>
<dbReference type="InterPro" id="IPR003607">
    <property type="entry name" value="HD/PDEase_dom"/>
</dbReference>
<keyword evidence="1" id="KW-0472">Membrane</keyword>
<keyword evidence="1" id="KW-1133">Transmembrane helix</keyword>
<dbReference type="OrthoDB" id="9769359at2"/>
<dbReference type="InterPro" id="IPR029151">
    <property type="entry name" value="Sensor-like_sf"/>
</dbReference>
<evidence type="ECO:0000259" key="2">
    <source>
        <dbReference type="PROSITE" id="PS51832"/>
    </source>
</evidence>
<dbReference type="InterPro" id="IPR037522">
    <property type="entry name" value="HD_GYP_dom"/>
</dbReference>
<protein>
    <submittedName>
        <fullName evidence="3">Metal dependent phosphohydrolase</fullName>
    </submittedName>
</protein>
<dbReference type="SUPFAM" id="SSF103190">
    <property type="entry name" value="Sensory domain-like"/>
    <property type="match status" value="1"/>
</dbReference>
<dbReference type="SUPFAM" id="SSF109604">
    <property type="entry name" value="HD-domain/PDEase-like"/>
    <property type="match status" value="1"/>
</dbReference>
<reference evidence="3 4" key="1">
    <citation type="submission" date="2009-06" db="EMBL/GenBank/DDBJ databases">
        <title>Complete sequence of Desulfovibrio salexigens DSM 2638.</title>
        <authorList>
            <consortium name="US DOE Joint Genome Institute"/>
            <person name="Lucas S."/>
            <person name="Copeland A."/>
            <person name="Lapidus A."/>
            <person name="Glavina del Rio T."/>
            <person name="Tice H."/>
            <person name="Bruce D."/>
            <person name="Goodwin L."/>
            <person name="Pitluck S."/>
            <person name="Munk A.C."/>
            <person name="Brettin T."/>
            <person name="Detter J.C."/>
            <person name="Han C."/>
            <person name="Tapia R."/>
            <person name="Larimer F."/>
            <person name="Land M."/>
            <person name="Hauser L."/>
            <person name="Kyrpides N."/>
            <person name="Anderson I."/>
            <person name="Wall J.D."/>
            <person name="Arkin A.P."/>
            <person name="Dehal P."/>
            <person name="Chivian D."/>
            <person name="Giles B."/>
            <person name="Hazen T.C."/>
        </authorList>
    </citation>
    <scope>NUCLEOTIDE SEQUENCE [LARGE SCALE GENOMIC DNA]</scope>
    <source>
        <strain evidence="4">ATCC 14822 / DSM 2638 / NCIMB 8403 / VKM B-1763</strain>
    </source>
</reference>
<dbReference type="PROSITE" id="PS51832">
    <property type="entry name" value="HD_GYP"/>
    <property type="match status" value="1"/>
</dbReference>
<feature type="transmembrane region" description="Helical" evidence="1">
    <location>
        <begin position="189"/>
        <end position="208"/>
    </location>
</feature>
<keyword evidence="4" id="KW-1185">Reference proteome</keyword>
<dbReference type="AlphaFoldDB" id="C6C018"/>
<dbReference type="KEGG" id="dsa:Desal_2837"/>
<dbReference type="STRING" id="526222.Desal_2837"/>
<gene>
    <name evidence="3" type="ordered locus">Desal_2837</name>
</gene>
<dbReference type="EMBL" id="CP001649">
    <property type="protein sequence ID" value="ACS80889.1"/>
    <property type="molecule type" value="Genomic_DNA"/>
</dbReference>
<keyword evidence="1" id="KW-0812">Transmembrane</keyword>
<evidence type="ECO:0000256" key="1">
    <source>
        <dbReference type="SAM" id="Phobius"/>
    </source>
</evidence>
<organism evidence="3 4">
    <name type="scientific">Maridesulfovibrio salexigens (strain ATCC 14822 / DSM 2638 / NCIMB 8403 / VKM B-1763)</name>
    <name type="common">Desulfovibrio salexigens</name>
    <dbReference type="NCBI Taxonomy" id="526222"/>
    <lineage>
        <taxon>Bacteria</taxon>
        <taxon>Pseudomonadati</taxon>
        <taxon>Thermodesulfobacteriota</taxon>
        <taxon>Desulfovibrionia</taxon>
        <taxon>Desulfovibrionales</taxon>
        <taxon>Desulfovibrionaceae</taxon>
        <taxon>Maridesulfovibrio</taxon>
    </lineage>
</organism>
<accession>C6C018</accession>
<dbReference type="HOGENOM" id="CLU_592805_0_0_7"/>
<feature type="transmembrane region" description="Helical" evidence="1">
    <location>
        <begin position="12"/>
        <end position="30"/>
    </location>
</feature>